<dbReference type="Gene3D" id="3.40.109.10">
    <property type="entry name" value="NADH Oxidase"/>
    <property type="match status" value="1"/>
</dbReference>
<dbReference type="SUPFAM" id="SSF55469">
    <property type="entry name" value="FMN-dependent nitroreductase-like"/>
    <property type="match status" value="1"/>
</dbReference>
<dbReference type="HOGENOM" id="CLU_070764_4_1_10"/>
<dbReference type="CDD" id="cd02149">
    <property type="entry name" value="NfsB-like"/>
    <property type="match status" value="1"/>
</dbReference>
<dbReference type="GO" id="GO:0016491">
    <property type="term" value="F:oxidoreductase activity"/>
    <property type="evidence" value="ECO:0007669"/>
    <property type="project" value="UniProtKB-KW"/>
</dbReference>
<evidence type="ECO:0000256" key="2">
    <source>
        <dbReference type="ARBA" id="ARBA00022857"/>
    </source>
</evidence>
<dbReference type="PATRIC" id="fig|1127696.3.peg.57"/>
<evidence type="ECO:0000313" key="5">
    <source>
        <dbReference type="EMBL" id="EKY03398.1"/>
    </source>
</evidence>
<keyword evidence="2" id="KW-0521">NADP</keyword>
<reference evidence="5 6" key="1">
    <citation type="submission" date="2012-05" db="EMBL/GenBank/DDBJ databases">
        <authorList>
            <person name="Weinstock G."/>
            <person name="Sodergren E."/>
            <person name="Lobos E.A."/>
            <person name="Fulton L."/>
            <person name="Fulton R."/>
            <person name="Courtney L."/>
            <person name="Fronick C."/>
            <person name="O'Laughlin M."/>
            <person name="Godfrey J."/>
            <person name="Wilson R.M."/>
            <person name="Miner T."/>
            <person name="Farmer C."/>
            <person name="Delehaunty K."/>
            <person name="Cordes M."/>
            <person name="Minx P."/>
            <person name="Tomlinson C."/>
            <person name="Chen J."/>
            <person name="Wollam A."/>
            <person name="Pepin K.H."/>
            <person name="Bhonagiri V."/>
            <person name="Zhang X."/>
            <person name="Suruliraj S."/>
            <person name="Warren W."/>
            <person name="Mitreva M."/>
            <person name="Mardis E.R."/>
            <person name="Wilson R.K."/>
        </authorList>
    </citation>
    <scope>NUCLEOTIDE SEQUENCE [LARGE SCALE GENOMIC DNA]</scope>
    <source>
        <strain evidence="5 6">F0037</strain>
    </source>
</reference>
<dbReference type="eggNOG" id="COG0778">
    <property type="taxonomic scope" value="Bacteria"/>
</dbReference>
<proteinExistence type="inferred from homology"/>
<dbReference type="InterPro" id="IPR029479">
    <property type="entry name" value="Nitroreductase"/>
</dbReference>
<dbReference type="InterPro" id="IPR033878">
    <property type="entry name" value="NfsB-like"/>
</dbReference>
<sequence>MNILKLFRERYTTKLYDSTYRLQVEEINQIKEILRLAPSSINSQPWAFEIIEDDVIKERLSEHSMNNSGRVRAASHIIVFHVYRSVDVFERERIGRLAEGAQGFYRGYVASRGEAAVRAWMERQVYVALGMLLAALPALGVDSTPMEGIDLVAYDGILGHEKYRPIVAVALGRRDLKDENQPSITPKSRRTDVFL</sequence>
<dbReference type="AlphaFoldDB" id="L1NJ56"/>
<dbReference type="PANTHER" id="PTHR43673">
    <property type="entry name" value="NAD(P)H NITROREDUCTASE YDGI-RELATED"/>
    <property type="match status" value="1"/>
</dbReference>
<organism evidence="5 6">
    <name type="scientific">Porphyromonas catoniae F0037</name>
    <dbReference type="NCBI Taxonomy" id="1127696"/>
    <lineage>
        <taxon>Bacteria</taxon>
        <taxon>Pseudomonadati</taxon>
        <taxon>Bacteroidota</taxon>
        <taxon>Bacteroidia</taxon>
        <taxon>Bacteroidales</taxon>
        <taxon>Porphyromonadaceae</taxon>
        <taxon>Porphyromonas</taxon>
    </lineage>
</organism>
<evidence type="ECO:0000259" key="4">
    <source>
        <dbReference type="Pfam" id="PF00881"/>
    </source>
</evidence>
<name>L1NJ56_9PORP</name>
<dbReference type="RefSeq" id="WP_005468019.1">
    <property type="nucleotide sequence ID" value="NZ_KB291034.1"/>
</dbReference>
<dbReference type="Pfam" id="PF00881">
    <property type="entry name" value="Nitroreductase"/>
    <property type="match status" value="1"/>
</dbReference>
<evidence type="ECO:0000313" key="6">
    <source>
        <dbReference type="Proteomes" id="UP000010408"/>
    </source>
</evidence>
<dbReference type="EMBL" id="AMEQ01000002">
    <property type="protein sequence ID" value="EKY03398.1"/>
    <property type="molecule type" value="Genomic_DNA"/>
</dbReference>
<dbReference type="Proteomes" id="UP000010408">
    <property type="component" value="Unassembled WGS sequence"/>
</dbReference>
<evidence type="ECO:0000256" key="1">
    <source>
        <dbReference type="ARBA" id="ARBA00007118"/>
    </source>
</evidence>
<protein>
    <submittedName>
        <fullName evidence="5">Nitroreductase family protein</fullName>
    </submittedName>
</protein>
<comment type="similarity">
    <text evidence="1">Belongs to the nitroreductase family.</text>
</comment>
<gene>
    <name evidence="5" type="ORF">HMPREF9134_00064</name>
</gene>
<dbReference type="InterPro" id="IPR000415">
    <property type="entry name" value="Nitroreductase-like"/>
</dbReference>
<dbReference type="PANTHER" id="PTHR43673:SF10">
    <property type="entry name" value="NADH DEHYDROGENASE_NAD(P)H NITROREDUCTASE XCC3605-RELATED"/>
    <property type="match status" value="1"/>
</dbReference>
<evidence type="ECO:0000256" key="3">
    <source>
        <dbReference type="ARBA" id="ARBA00023002"/>
    </source>
</evidence>
<keyword evidence="3" id="KW-0560">Oxidoreductase</keyword>
<comment type="caution">
    <text evidence="5">The sequence shown here is derived from an EMBL/GenBank/DDBJ whole genome shotgun (WGS) entry which is preliminary data.</text>
</comment>
<feature type="domain" description="Nitroreductase" evidence="4">
    <location>
        <begin position="8"/>
        <end position="173"/>
    </location>
</feature>
<accession>L1NJ56</accession>